<keyword evidence="2" id="KW-1133">Transmembrane helix</keyword>
<evidence type="ECO:0000256" key="1">
    <source>
        <dbReference type="SAM" id="MobiDB-lite"/>
    </source>
</evidence>
<comment type="caution">
    <text evidence="3">The sequence shown here is derived from an EMBL/GenBank/DDBJ whole genome shotgun (WGS) entry which is preliminary data.</text>
</comment>
<dbReference type="Pfam" id="PF03229">
    <property type="entry name" value="Alpha_GJ"/>
    <property type="match status" value="1"/>
</dbReference>
<keyword evidence="2" id="KW-0472">Membrane</keyword>
<evidence type="ECO:0000256" key="2">
    <source>
        <dbReference type="SAM" id="Phobius"/>
    </source>
</evidence>
<dbReference type="Proteomes" id="UP001365542">
    <property type="component" value="Unassembled WGS sequence"/>
</dbReference>
<accession>A0AAV9WZW7</accession>
<organism evidence="3 4">
    <name type="scientific">Orbilia ellipsospora</name>
    <dbReference type="NCBI Taxonomy" id="2528407"/>
    <lineage>
        <taxon>Eukaryota</taxon>
        <taxon>Fungi</taxon>
        <taxon>Dikarya</taxon>
        <taxon>Ascomycota</taxon>
        <taxon>Pezizomycotina</taxon>
        <taxon>Orbiliomycetes</taxon>
        <taxon>Orbiliales</taxon>
        <taxon>Orbiliaceae</taxon>
        <taxon>Orbilia</taxon>
    </lineage>
</organism>
<proteinExistence type="predicted"/>
<sequence>MTTITITSVGLIYIPSWTTSTNLGPLPTTSFPPDCLSSLWDFNTPALGLPWTQMTQGCAISTCCPYGNFYTEPWAWMTSYYSPDYNCPDTTGAFYGNCFSALSTPTSAVVMDNIFDQKTLSTKSWTLSGNSFSWQAVYPIQVRARATDSQPTPTTDTTSSITSSVLTTSPNQSSESKPKPQLSTGALVGIVIAGTCSTIGLCLIIGFLIRRYLRKVRRRRDQMNAFHQGIEGHLSYPGIAERSSY</sequence>
<dbReference type="InterPro" id="IPR004913">
    <property type="entry name" value="Herpes_gJ"/>
</dbReference>
<name>A0AAV9WZW7_9PEZI</name>
<evidence type="ECO:0000313" key="4">
    <source>
        <dbReference type="Proteomes" id="UP001365542"/>
    </source>
</evidence>
<feature type="region of interest" description="Disordered" evidence="1">
    <location>
        <begin position="145"/>
        <end position="181"/>
    </location>
</feature>
<feature type="transmembrane region" description="Helical" evidence="2">
    <location>
        <begin position="186"/>
        <end position="209"/>
    </location>
</feature>
<protein>
    <submittedName>
        <fullName evidence="3">Uncharacterized protein</fullName>
    </submittedName>
</protein>
<keyword evidence="4" id="KW-1185">Reference proteome</keyword>
<keyword evidence="2" id="KW-0812">Transmembrane</keyword>
<reference evidence="3 4" key="1">
    <citation type="submission" date="2019-10" db="EMBL/GenBank/DDBJ databases">
        <authorList>
            <person name="Palmer J.M."/>
        </authorList>
    </citation>
    <scope>NUCLEOTIDE SEQUENCE [LARGE SCALE GENOMIC DNA]</scope>
    <source>
        <strain evidence="3 4">TWF694</strain>
    </source>
</reference>
<dbReference type="AlphaFoldDB" id="A0AAV9WZW7"/>
<feature type="compositionally biased region" description="Low complexity" evidence="1">
    <location>
        <begin position="147"/>
        <end position="170"/>
    </location>
</feature>
<evidence type="ECO:0000313" key="3">
    <source>
        <dbReference type="EMBL" id="KAK6530238.1"/>
    </source>
</evidence>
<dbReference type="EMBL" id="JAVHJO010000013">
    <property type="protein sequence ID" value="KAK6530238.1"/>
    <property type="molecule type" value="Genomic_DNA"/>
</dbReference>
<gene>
    <name evidence="3" type="ORF">TWF694_003602</name>
</gene>